<dbReference type="RefSeq" id="WP_090554739.1">
    <property type="nucleotide sequence ID" value="NZ_FNFP01000010.1"/>
</dbReference>
<gene>
    <name evidence="1" type="ORF">SAMN05660472_02809</name>
</gene>
<proteinExistence type="predicted"/>
<name>A0A1G9I636_9FIRM</name>
<sequence length="125" mass="14070">MARKISVKPVERIELEFADGTKKDILFSAASVATLDEEFDGALKVVSKIQTQPYETGAKIIYAGMKVCDDSITLDEVKALTVEMPFDIIMELIEEFTNNLSKTMNKKDIGAFKKDFIKEILQNMK</sequence>
<reference evidence="1 2" key="1">
    <citation type="submission" date="2016-10" db="EMBL/GenBank/DDBJ databases">
        <authorList>
            <person name="de Groot N.N."/>
        </authorList>
    </citation>
    <scope>NUCLEOTIDE SEQUENCE [LARGE SCALE GENOMIC DNA]</scope>
    <source>
        <strain evidence="1 2">DSM 18346</strain>
    </source>
</reference>
<dbReference type="EMBL" id="FNFP01000010">
    <property type="protein sequence ID" value="SDL20689.1"/>
    <property type="molecule type" value="Genomic_DNA"/>
</dbReference>
<dbReference type="STRING" id="393762.SAMN05660472_02809"/>
<evidence type="ECO:0000313" key="2">
    <source>
        <dbReference type="Proteomes" id="UP000198718"/>
    </source>
</evidence>
<keyword evidence="2" id="KW-1185">Reference proteome</keyword>
<protein>
    <recommendedName>
        <fullName evidence="3">Phage tail assembly chaperone protein, E, or 41 or 14</fullName>
    </recommendedName>
</protein>
<accession>A0A1G9I636</accession>
<organism evidence="1 2">
    <name type="scientific">Natronincola ferrireducens</name>
    <dbReference type="NCBI Taxonomy" id="393762"/>
    <lineage>
        <taxon>Bacteria</taxon>
        <taxon>Bacillati</taxon>
        <taxon>Bacillota</taxon>
        <taxon>Clostridia</taxon>
        <taxon>Peptostreptococcales</taxon>
        <taxon>Natronincolaceae</taxon>
        <taxon>Natronincola</taxon>
    </lineage>
</organism>
<evidence type="ECO:0008006" key="3">
    <source>
        <dbReference type="Google" id="ProtNLM"/>
    </source>
</evidence>
<dbReference type="Proteomes" id="UP000198718">
    <property type="component" value="Unassembled WGS sequence"/>
</dbReference>
<dbReference type="OrthoDB" id="1955877at2"/>
<evidence type="ECO:0000313" key="1">
    <source>
        <dbReference type="EMBL" id="SDL20689.1"/>
    </source>
</evidence>
<dbReference type="AlphaFoldDB" id="A0A1G9I636"/>